<name>A0A9Q3HKZ4_9BASI</name>
<keyword evidence="2" id="KW-1185">Reference proteome</keyword>
<protein>
    <submittedName>
        <fullName evidence="1">Uncharacterized protein</fullName>
    </submittedName>
</protein>
<sequence>MLSMLKHPHPPADETLTLPPHLRPHHSLRFGTCTSSSPGLKILTLLWGPQFMPLWPPSTPLMPNPLSAAYHSYAQVQWPVGIHDERNQGDLLSGHLCQQVLGGNW</sequence>
<evidence type="ECO:0000313" key="1">
    <source>
        <dbReference type="EMBL" id="MBW0509321.1"/>
    </source>
</evidence>
<comment type="caution">
    <text evidence="1">The sequence shown here is derived from an EMBL/GenBank/DDBJ whole genome shotgun (WGS) entry which is preliminary data.</text>
</comment>
<gene>
    <name evidence="1" type="ORF">O181_049036</name>
</gene>
<evidence type="ECO:0000313" key="2">
    <source>
        <dbReference type="Proteomes" id="UP000765509"/>
    </source>
</evidence>
<dbReference type="EMBL" id="AVOT02020877">
    <property type="protein sequence ID" value="MBW0509321.1"/>
    <property type="molecule type" value="Genomic_DNA"/>
</dbReference>
<dbReference type="AlphaFoldDB" id="A0A9Q3HKZ4"/>
<reference evidence="1" key="1">
    <citation type="submission" date="2021-03" db="EMBL/GenBank/DDBJ databases">
        <title>Draft genome sequence of rust myrtle Austropuccinia psidii MF-1, a brazilian biotype.</title>
        <authorList>
            <person name="Quecine M.C."/>
            <person name="Pachon D.M.R."/>
            <person name="Bonatelli M.L."/>
            <person name="Correr F.H."/>
            <person name="Franceschini L.M."/>
            <person name="Leite T.F."/>
            <person name="Margarido G.R.A."/>
            <person name="Almeida C.A."/>
            <person name="Ferrarezi J.A."/>
            <person name="Labate C.A."/>
        </authorList>
    </citation>
    <scope>NUCLEOTIDE SEQUENCE</scope>
    <source>
        <strain evidence="1">MF-1</strain>
    </source>
</reference>
<organism evidence="1 2">
    <name type="scientific">Austropuccinia psidii MF-1</name>
    <dbReference type="NCBI Taxonomy" id="1389203"/>
    <lineage>
        <taxon>Eukaryota</taxon>
        <taxon>Fungi</taxon>
        <taxon>Dikarya</taxon>
        <taxon>Basidiomycota</taxon>
        <taxon>Pucciniomycotina</taxon>
        <taxon>Pucciniomycetes</taxon>
        <taxon>Pucciniales</taxon>
        <taxon>Sphaerophragmiaceae</taxon>
        <taxon>Austropuccinia</taxon>
    </lineage>
</organism>
<accession>A0A9Q3HKZ4</accession>
<dbReference type="Proteomes" id="UP000765509">
    <property type="component" value="Unassembled WGS sequence"/>
</dbReference>
<proteinExistence type="predicted"/>